<keyword evidence="2" id="KW-1185">Reference proteome</keyword>
<dbReference type="STRING" id="595536.GCA_000178815_03622"/>
<dbReference type="GO" id="GO:0008168">
    <property type="term" value="F:methyltransferase activity"/>
    <property type="evidence" value="ECO:0007669"/>
    <property type="project" value="UniProtKB-KW"/>
</dbReference>
<dbReference type="GO" id="GO:0032259">
    <property type="term" value="P:methylation"/>
    <property type="evidence" value="ECO:0007669"/>
    <property type="project" value="UniProtKB-KW"/>
</dbReference>
<evidence type="ECO:0000313" key="2">
    <source>
        <dbReference type="Proteomes" id="UP000230709"/>
    </source>
</evidence>
<evidence type="ECO:0000313" key="1">
    <source>
        <dbReference type="EMBL" id="ATQ67782.1"/>
    </source>
</evidence>
<dbReference type="Proteomes" id="UP000230709">
    <property type="component" value="Chromosome"/>
</dbReference>
<reference evidence="2" key="1">
    <citation type="submission" date="2017-10" db="EMBL/GenBank/DDBJ databases">
        <title>Completed PacBio SMRT sequence of Methylosinus trichosporium OB3b reveals presence of a third large plasmid.</title>
        <authorList>
            <person name="Charles T.C."/>
            <person name="Lynch M.D.J."/>
            <person name="Heil J.R."/>
            <person name="Cheng J."/>
        </authorList>
    </citation>
    <scope>NUCLEOTIDE SEQUENCE [LARGE SCALE GENOMIC DNA]</scope>
    <source>
        <strain evidence="2">OB3b</strain>
    </source>
</reference>
<keyword evidence="1" id="KW-0808">Transferase</keyword>
<dbReference type="InterPro" id="IPR030807">
    <property type="entry name" value="Methyltran_NanM"/>
</dbReference>
<gene>
    <name evidence="1" type="ORF">CQW49_07650</name>
</gene>
<organism evidence="1 2">
    <name type="scientific">Methylosinus trichosporium (strain ATCC 35070 / NCIMB 11131 / UNIQEM 75 / OB3b)</name>
    <dbReference type="NCBI Taxonomy" id="595536"/>
    <lineage>
        <taxon>Bacteria</taxon>
        <taxon>Pseudomonadati</taxon>
        <taxon>Pseudomonadota</taxon>
        <taxon>Alphaproteobacteria</taxon>
        <taxon>Hyphomicrobiales</taxon>
        <taxon>Methylocystaceae</taxon>
        <taxon>Methylosinus</taxon>
    </lineage>
</organism>
<accession>A0A2D2CYG0</accession>
<proteinExistence type="predicted"/>
<dbReference type="KEGG" id="mtw:CQW49_07650"/>
<keyword evidence="1" id="KW-0489">Methyltransferase</keyword>
<dbReference type="EMBL" id="CP023737">
    <property type="protein sequence ID" value="ATQ67782.1"/>
    <property type="molecule type" value="Genomic_DNA"/>
</dbReference>
<name>A0A2D2CYG0_METT3</name>
<dbReference type="NCBIfam" id="TIGR04371">
    <property type="entry name" value="methyltran_NanM"/>
    <property type="match status" value="1"/>
</dbReference>
<dbReference type="RefSeq" id="WP_003611132.1">
    <property type="nucleotide sequence ID" value="NZ_ADVE02000001.1"/>
</dbReference>
<protein>
    <submittedName>
        <fullName evidence="1">Putative sugar O-methyltransferase</fullName>
    </submittedName>
</protein>
<dbReference type="AlphaFoldDB" id="A0A2D2CYG0"/>
<sequence length="486" mass="53213">MWFKRKLPEDFVGYVDGRSDRRIAGWVHDRSRPNQRFEVEILSAGAVIGVVRAEDPRVDLAEAGIGDGRYGFSFAPPQSAPAETLAARVKGGEFWLVCKEAVKGPAAQLMNSTGRGLPLLEPTMSLRIAEERDVEVAERLQTEWRARVRDWKDRGLGGGGAMWTTIVAQRHRRLLRLLGGRDPRALAVYLVGVQKTSAAEGLEQGARAYRDFRAASPKGRRAAVISYHDMLASLAQYMGLARAECAEQNFMGEAMFVASRALAAEIEAVLGFDIAPPNVFDGLFGLAIEDRVLDGRDIQALYAALRVIEASGRAAPSVCEIGGGFGKLGRYALMRGARLYTIVDLPTVAAMQYFFLSRALPEARVAFRHPADAPGETGVELLFAPLVDESAKIAADIVVNCDSFPEMGDDVCRSYFSKIGGWAPLLLSINQEANRKVGESGERQSVVGHLLPDFGFTRLYRFRSWVRRGYVEELWSASGQGGNARA</sequence>
<dbReference type="InterPro" id="IPR029063">
    <property type="entry name" value="SAM-dependent_MTases_sf"/>
</dbReference>
<dbReference type="SUPFAM" id="SSF53335">
    <property type="entry name" value="S-adenosyl-L-methionine-dependent methyltransferases"/>
    <property type="match status" value="1"/>
</dbReference>